<dbReference type="InterPro" id="IPR036909">
    <property type="entry name" value="Cyt_c-like_dom_sf"/>
</dbReference>
<evidence type="ECO:0000256" key="4">
    <source>
        <dbReference type="ARBA" id="ARBA00022982"/>
    </source>
</evidence>
<dbReference type="STRING" id="1429083.GCA_001885685_00412"/>
<dbReference type="Gene3D" id="1.10.760.10">
    <property type="entry name" value="Cytochrome c-like domain"/>
    <property type="match status" value="1"/>
</dbReference>
<reference evidence="9 10" key="1">
    <citation type="submission" date="2016-10" db="EMBL/GenBank/DDBJ databases">
        <authorList>
            <person name="de Groot N.N."/>
        </authorList>
    </citation>
    <scope>NUCLEOTIDE SEQUENCE [LARGE SCALE GENOMIC DNA]</scope>
    <source>
        <strain evidence="9 10">JCM 19513</strain>
    </source>
</reference>
<dbReference type="GO" id="GO:0020037">
    <property type="term" value="F:heme binding"/>
    <property type="evidence" value="ECO:0007669"/>
    <property type="project" value="InterPro"/>
</dbReference>
<evidence type="ECO:0000313" key="9">
    <source>
        <dbReference type="EMBL" id="SEL42602.1"/>
    </source>
</evidence>
<evidence type="ECO:0000256" key="7">
    <source>
        <dbReference type="SAM" id="SignalP"/>
    </source>
</evidence>
<keyword evidence="5 6" id="KW-0408">Iron</keyword>
<feature type="signal peptide" evidence="7">
    <location>
        <begin position="1"/>
        <end position="22"/>
    </location>
</feature>
<evidence type="ECO:0000256" key="6">
    <source>
        <dbReference type="PROSITE-ProRule" id="PRU00433"/>
    </source>
</evidence>
<organism evidence="9 10">
    <name type="scientific">Atopomonas hussainii</name>
    <dbReference type="NCBI Taxonomy" id="1429083"/>
    <lineage>
        <taxon>Bacteria</taxon>
        <taxon>Pseudomonadati</taxon>
        <taxon>Pseudomonadota</taxon>
        <taxon>Gammaproteobacteria</taxon>
        <taxon>Pseudomonadales</taxon>
        <taxon>Pseudomonadaceae</taxon>
        <taxon>Atopomonas</taxon>
    </lineage>
</organism>
<dbReference type="PANTHER" id="PTHR40942">
    <property type="match status" value="1"/>
</dbReference>
<dbReference type="Pfam" id="PF13442">
    <property type="entry name" value="Cytochrome_CBB3"/>
    <property type="match status" value="1"/>
</dbReference>
<evidence type="ECO:0000256" key="2">
    <source>
        <dbReference type="ARBA" id="ARBA00022617"/>
    </source>
</evidence>
<evidence type="ECO:0000256" key="3">
    <source>
        <dbReference type="ARBA" id="ARBA00022723"/>
    </source>
</evidence>
<dbReference type="GO" id="GO:0009055">
    <property type="term" value="F:electron transfer activity"/>
    <property type="evidence" value="ECO:0007669"/>
    <property type="project" value="InterPro"/>
</dbReference>
<keyword evidence="4" id="KW-0249">Electron transport</keyword>
<dbReference type="PROSITE" id="PS51257">
    <property type="entry name" value="PROKAR_LIPOPROTEIN"/>
    <property type="match status" value="1"/>
</dbReference>
<evidence type="ECO:0000256" key="1">
    <source>
        <dbReference type="ARBA" id="ARBA00022448"/>
    </source>
</evidence>
<dbReference type="InterPro" id="IPR002323">
    <property type="entry name" value="Cyt_CIE"/>
</dbReference>
<dbReference type="Proteomes" id="UP000185766">
    <property type="component" value="Unassembled WGS sequence"/>
</dbReference>
<dbReference type="AlphaFoldDB" id="A0A1H7Q3P6"/>
<keyword evidence="3 6" id="KW-0479">Metal-binding</keyword>
<evidence type="ECO:0000259" key="8">
    <source>
        <dbReference type="PROSITE" id="PS51007"/>
    </source>
</evidence>
<accession>A0A1H7Q3P6</accession>
<evidence type="ECO:0000313" key="10">
    <source>
        <dbReference type="Proteomes" id="UP000185766"/>
    </source>
</evidence>
<dbReference type="SUPFAM" id="SSF46626">
    <property type="entry name" value="Cytochrome c"/>
    <property type="match status" value="1"/>
</dbReference>
<sequence length="112" mass="12024">MHSLSRLTLAAALLTLAGCESAEEVAQRERLAEGQTLYEQNCRVCHAAGINGAPIVGNAKMWGPRAQQGVDVLVQHAIEGYGLMPAKGGKTHLSDAQIRLVVEFYLAQLPNE</sequence>
<feature type="chain" id="PRO_5010260265" evidence="7">
    <location>
        <begin position="23"/>
        <end position="112"/>
    </location>
</feature>
<name>A0A1H7Q3P6_9GAMM</name>
<feature type="domain" description="Cytochrome c" evidence="8">
    <location>
        <begin position="29"/>
        <end position="109"/>
    </location>
</feature>
<dbReference type="PRINTS" id="PR00607">
    <property type="entry name" value="CYTCHROMECIE"/>
</dbReference>
<protein>
    <submittedName>
        <fullName evidence="9">Cytochrome C oxidase, cbb3-type, subunit III</fullName>
    </submittedName>
</protein>
<gene>
    <name evidence="9" type="ORF">SAMN05216214_11212</name>
</gene>
<keyword evidence="7" id="KW-0732">Signal</keyword>
<keyword evidence="10" id="KW-1185">Reference proteome</keyword>
<dbReference type="InterPro" id="IPR009056">
    <property type="entry name" value="Cyt_c-like_dom"/>
</dbReference>
<dbReference type="EMBL" id="FOAS01000012">
    <property type="protein sequence ID" value="SEL42602.1"/>
    <property type="molecule type" value="Genomic_DNA"/>
</dbReference>
<keyword evidence="1" id="KW-0813">Transport</keyword>
<keyword evidence="2 6" id="KW-0349">Heme</keyword>
<dbReference type="RefSeq" id="WP_074868996.1">
    <property type="nucleotide sequence ID" value="NZ_FOAS01000012.1"/>
</dbReference>
<dbReference type="PANTHER" id="PTHR40942:SF4">
    <property type="entry name" value="CYTOCHROME C5"/>
    <property type="match status" value="1"/>
</dbReference>
<proteinExistence type="predicted"/>
<evidence type="ECO:0000256" key="5">
    <source>
        <dbReference type="ARBA" id="ARBA00023004"/>
    </source>
</evidence>
<dbReference type="GO" id="GO:0005506">
    <property type="term" value="F:iron ion binding"/>
    <property type="evidence" value="ECO:0007669"/>
    <property type="project" value="InterPro"/>
</dbReference>
<dbReference type="PROSITE" id="PS51007">
    <property type="entry name" value="CYTC"/>
    <property type="match status" value="1"/>
</dbReference>